<gene>
    <name evidence="2" type="ORF">BM221_004593</name>
</gene>
<evidence type="ECO:0000313" key="2">
    <source>
        <dbReference type="EMBL" id="PMB69946.1"/>
    </source>
</evidence>
<name>A0A2N6NRR5_BEABA</name>
<reference evidence="2 3" key="1">
    <citation type="journal article" date="2016" name="Appl. Microbiol. Biotechnol.">
        <title>Characterization of T-DNA insertion mutants with decreased virulence in the entomopathogenic fungus Beauveria bassiana JEF-007.</title>
        <authorList>
            <person name="Kim S."/>
            <person name="Lee S.J."/>
            <person name="Nai Y.S."/>
            <person name="Yu J.S."/>
            <person name="Lee M.R."/>
            <person name="Yang Y.T."/>
            <person name="Kim J.S."/>
        </authorList>
    </citation>
    <scope>NUCLEOTIDE SEQUENCE [LARGE SCALE GENOMIC DNA]</scope>
    <source>
        <strain evidence="2 3">JEF-007</strain>
    </source>
</reference>
<dbReference type="AlphaFoldDB" id="A0A2N6NRR5"/>
<comment type="caution">
    <text evidence="2">The sequence shown here is derived from an EMBL/GenBank/DDBJ whole genome shotgun (WGS) entry which is preliminary data.</text>
</comment>
<feature type="compositionally biased region" description="Basic residues" evidence="1">
    <location>
        <begin position="13"/>
        <end position="25"/>
    </location>
</feature>
<sequence>MYALLRKWTLLRVRQRQQKSSRSKAKASCQANSDPENPTYDQEDAQPASIEVEDEPSWATREMQAADEPPSLTVDDDSEGEVGHNGNNDRGSSPDGSPTPDPLQWKSGLECIFFEDDSIADV</sequence>
<accession>A0A2N6NRR5</accession>
<evidence type="ECO:0000313" key="3">
    <source>
        <dbReference type="Proteomes" id="UP000235728"/>
    </source>
</evidence>
<protein>
    <submittedName>
        <fullName evidence="2">Uncharacterized protein</fullName>
    </submittedName>
</protein>
<proteinExistence type="predicted"/>
<evidence type="ECO:0000256" key="1">
    <source>
        <dbReference type="SAM" id="MobiDB-lite"/>
    </source>
</evidence>
<feature type="region of interest" description="Disordered" evidence="1">
    <location>
        <begin position="13"/>
        <end position="109"/>
    </location>
</feature>
<dbReference type="Proteomes" id="UP000235728">
    <property type="component" value="Unassembled WGS sequence"/>
</dbReference>
<organism evidence="2 3">
    <name type="scientific">Beauveria bassiana</name>
    <name type="common">White muscardine disease fungus</name>
    <name type="synonym">Tritirachium shiotae</name>
    <dbReference type="NCBI Taxonomy" id="176275"/>
    <lineage>
        <taxon>Eukaryota</taxon>
        <taxon>Fungi</taxon>
        <taxon>Dikarya</taxon>
        <taxon>Ascomycota</taxon>
        <taxon>Pezizomycotina</taxon>
        <taxon>Sordariomycetes</taxon>
        <taxon>Hypocreomycetidae</taxon>
        <taxon>Hypocreales</taxon>
        <taxon>Cordycipitaceae</taxon>
        <taxon>Beauveria</taxon>
    </lineage>
</organism>
<dbReference type="EMBL" id="MRVG01000004">
    <property type="protein sequence ID" value="PMB69946.1"/>
    <property type="molecule type" value="Genomic_DNA"/>
</dbReference>